<keyword evidence="3" id="KW-1185">Reference proteome</keyword>
<proteinExistence type="predicted"/>
<dbReference type="AlphaFoldDB" id="A0A1M5KM70"/>
<protein>
    <recommendedName>
        <fullName evidence="4">Fibronectin type-III domain-containing protein</fullName>
    </recommendedName>
</protein>
<dbReference type="Gene3D" id="2.130.10.10">
    <property type="entry name" value="YVTN repeat-like/Quinoprotein amine dehydrogenase"/>
    <property type="match status" value="1"/>
</dbReference>
<dbReference type="STRING" id="947013.SAMN04488109_0723"/>
<dbReference type="OrthoDB" id="980225at2"/>
<evidence type="ECO:0008006" key="4">
    <source>
        <dbReference type="Google" id="ProtNLM"/>
    </source>
</evidence>
<evidence type="ECO:0000256" key="1">
    <source>
        <dbReference type="SAM" id="SignalP"/>
    </source>
</evidence>
<name>A0A1M5KM70_9BACT</name>
<accession>A0A1M5KM70</accession>
<dbReference type="Proteomes" id="UP000184212">
    <property type="component" value="Unassembled WGS sequence"/>
</dbReference>
<evidence type="ECO:0000313" key="2">
    <source>
        <dbReference type="EMBL" id="SHG53800.1"/>
    </source>
</evidence>
<reference evidence="2 3" key="1">
    <citation type="submission" date="2016-11" db="EMBL/GenBank/DDBJ databases">
        <authorList>
            <person name="Jaros S."/>
            <person name="Januszkiewicz K."/>
            <person name="Wedrychowicz H."/>
        </authorList>
    </citation>
    <scope>NUCLEOTIDE SEQUENCE [LARGE SCALE GENOMIC DNA]</scope>
    <source>
        <strain evidence="2 3">DSM 24574</strain>
    </source>
</reference>
<gene>
    <name evidence="2" type="ORF">SAMN04488109_0723</name>
</gene>
<dbReference type="InterPro" id="IPR015943">
    <property type="entry name" value="WD40/YVTN_repeat-like_dom_sf"/>
</dbReference>
<feature type="chain" id="PRO_5012861298" description="Fibronectin type-III domain-containing protein" evidence="1">
    <location>
        <begin position="26"/>
        <end position="613"/>
    </location>
</feature>
<evidence type="ECO:0000313" key="3">
    <source>
        <dbReference type="Proteomes" id="UP000184212"/>
    </source>
</evidence>
<dbReference type="RefSeq" id="WP_143164748.1">
    <property type="nucleotide sequence ID" value="NZ_FQWQ01000001.1"/>
</dbReference>
<dbReference type="InterPro" id="IPR011048">
    <property type="entry name" value="Haem_d1_sf"/>
</dbReference>
<organism evidence="2 3">
    <name type="scientific">Chryseolinea serpens</name>
    <dbReference type="NCBI Taxonomy" id="947013"/>
    <lineage>
        <taxon>Bacteria</taxon>
        <taxon>Pseudomonadati</taxon>
        <taxon>Bacteroidota</taxon>
        <taxon>Cytophagia</taxon>
        <taxon>Cytophagales</taxon>
        <taxon>Fulvivirgaceae</taxon>
        <taxon>Chryseolinea</taxon>
    </lineage>
</organism>
<dbReference type="EMBL" id="FQWQ01000001">
    <property type="protein sequence ID" value="SHG53800.1"/>
    <property type="molecule type" value="Genomic_DNA"/>
</dbReference>
<sequence>MKPFYSFRRPWTLSWLLLLCLSACMFDRGDDNFVQVDPTPHEENIGDILYSFYAGAYYPLVDTLWLTDHEYLYIKFSNGKVKSFEIRIDGISSPYDGSSRPITSDNLAGGPHALEITATVGSGTTSLADQSGLETFKHSYHYVLMIGKKNFQPQITSIRQADGTIKLSWNKYPYGDFQAYKIRKADGRADLFSPYRELTVTDQNQTTLEDHTYVGGWIGYTLVVDQGGKFLPSGEQLSQFPYQPRMRLSAENNSLQLSWDQAPYYKNIKFMSASRGTEQLAANIDKDKLSIDLGETAPVFGEVADYSLVLYADVEDPGKIPEDKISITTQLTVGAPVPTFKDVVYNEANDVYYFVNLQFYHNDFPDGIYKLDKDLNIIDSTTAYSAYYDDDARLMQSPDGIHLYAVREYLITEIDQSNLTFPKYGGPAGGFQLDGMAASNNNLFVYTTNGSNANVNILDFATGQDVASVPSAGPAHISPDGQYFITGAKLYHANGGSYALKSTLPYANVRYVHFLAHEQKLLISTDAQVIVYDYAGDTELTRYAYSTGQNEEPGFNEHTLEYTSAKTSFELLSIRDGSIRSVPIRRRYAYPKYYAEGNYLFTSLQTGFALKLH</sequence>
<keyword evidence="1" id="KW-0732">Signal</keyword>
<feature type="signal peptide" evidence="1">
    <location>
        <begin position="1"/>
        <end position="25"/>
    </location>
</feature>
<dbReference type="SUPFAM" id="SSF51004">
    <property type="entry name" value="C-terminal (heme d1) domain of cytochrome cd1-nitrite reductase"/>
    <property type="match status" value="1"/>
</dbReference>